<evidence type="ECO:0000313" key="3">
    <source>
        <dbReference type="Proteomes" id="UP000008694"/>
    </source>
</evidence>
<accession>D7MXK1</accession>
<dbReference type="HOGENOM" id="CLU_3144770_0_0_1"/>
<dbReference type="Gramene" id="scaffold_44600004.1">
    <property type="protein sequence ID" value="scaffold_44600004.1"/>
    <property type="gene ID" value="scaffold_44600004.1"/>
</dbReference>
<keyword evidence="3" id="KW-1185">Reference proteome</keyword>
<sequence>MQTRDLLEETNLKQRRLETRERSKSKESLRNETKRTRASEREMVRRRWV</sequence>
<dbReference type="Proteomes" id="UP000008694">
    <property type="component" value="Unassembled WGS sequence"/>
</dbReference>
<name>D7MXK1_ARALL</name>
<proteinExistence type="predicted"/>
<reference evidence="3" key="1">
    <citation type="journal article" date="2011" name="Nat. Genet.">
        <title>The Arabidopsis lyrata genome sequence and the basis of rapid genome size change.</title>
        <authorList>
            <person name="Hu T.T."/>
            <person name="Pattyn P."/>
            <person name="Bakker E.G."/>
            <person name="Cao J."/>
            <person name="Cheng J.-F."/>
            <person name="Clark R.M."/>
            <person name="Fahlgren N."/>
            <person name="Fawcett J.A."/>
            <person name="Grimwood J."/>
            <person name="Gundlach H."/>
            <person name="Haberer G."/>
            <person name="Hollister J.D."/>
            <person name="Ossowski S."/>
            <person name="Ottilar R.P."/>
            <person name="Salamov A.A."/>
            <person name="Schneeberger K."/>
            <person name="Spannagl M."/>
            <person name="Wang X."/>
            <person name="Yang L."/>
            <person name="Nasrallah M.E."/>
            <person name="Bergelson J."/>
            <person name="Carrington J.C."/>
            <person name="Gaut B.S."/>
            <person name="Schmutz J."/>
            <person name="Mayer K.F.X."/>
            <person name="Van de Peer Y."/>
            <person name="Grigoriev I.V."/>
            <person name="Nordborg M."/>
            <person name="Weigel D."/>
            <person name="Guo Y.-L."/>
        </authorList>
    </citation>
    <scope>NUCLEOTIDE SEQUENCE [LARGE SCALE GENOMIC DNA]</scope>
    <source>
        <strain evidence="3">cv. MN47</strain>
    </source>
</reference>
<protein>
    <submittedName>
        <fullName evidence="2">Expressed protein</fullName>
    </submittedName>
</protein>
<gene>
    <name evidence="2" type="ORF">ARALYDRAFT_920676</name>
</gene>
<dbReference type="EMBL" id="GL349018">
    <property type="protein sequence ID" value="EFH38734.1"/>
    <property type="molecule type" value="Genomic_DNA"/>
</dbReference>
<evidence type="ECO:0000313" key="2">
    <source>
        <dbReference type="EMBL" id="EFH38734.1"/>
    </source>
</evidence>
<organism evidence="3">
    <name type="scientific">Arabidopsis lyrata subsp. lyrata</name>
    <name type="common">Lyre-leaved rock-cress</name>
    <dbReference type="NCBI Taxonomy" id="81972"/>
    <lineage>
        <taxon>Eukaryota</taxon>
        <taxon>Viridiplantae</taxon>
        <taxon>Streptophyta</taxon>
        <taxon>Embryophyta</taxon>
        <taxon>Tracheophyta</taxon>
        <taxon>Spermatophyta</taxon>
        <taxon>Magnoliopsida</taxon>
        <taxon>eudicotyledons</taxon>
        <taxon>Gunneridae</taxon>
        <taxon>Pentapetalae</taxon>
        <taxon>rosids</taxon>
        <taxon>malvids</taxon>
        <taxon>Brassicales</taxon>
        <taxon>Brassicaceae</taxon>
        <taxon>Camelineae</taxon>
        <taxon>Arabidopsis</taxon>
    </lineage>
</organism>
<evidence type="ECO:0000256" key="1">
    <source>
        <dbReference type="SAM" id="MobiDB-lite"/>
    </source>
</evidence>
<dbReference type="AlphaFoldDB" id="D7MXK1"/>
<feature type="region of interest" description="Disordered" evidence="1">
    <location>
        <begin position="1"/>
        <end position="49"/>
    </location>
</feature>